<feature type="transmembrane region" description="Helical" evidence="1">
    <location>
        <begin position="42"/>
        <end position="60"/>
    </location>
</feature>
<keyword evidence="1" id="KW-0472">Membrane</keyword>
<reference evidence="3" key="1">
    <citation type="journal article" date="2019" name="Int. J. Syst. Evol. Microbiol.">
        <title>The Global Catalogue of Microorganisms (GCM) 10K type strain sequencing project: providing services to taxonomists for standard genome sequencing and annotation.</title>
        <authorList>
            <consortium name="The Broad Institute Genomics Platform"/>
            <consortium name="The Broad Institute Genome Sequencing Center for Infectious Disease"/>
            <person name="Wu L."/>
            <person name="Ma J."/>
        </authorList>
    </citation>
    <scope>NUCLEOTIDE SEQUENCE [LARGE SCALE GENOMIC DNA]</scope>
    <source>
        <strain evidence="3">CCM 7043</strain>
    </source>
</reference>
<evidence type="ECO:0000313" key="3">
    <source>
        <dbReference type="Proteomes" id="UP001597338"/>
    </source>
</evidence>
<accession>A0ABW4V3R3</accession>
<sequence>MGPRPSVALQFAYHFLQARLGSEYRDWVRADMRRPIYPLKEGLVLGLQAGVALLALSWILSLFDGSAWPPGAGWSFLPPVAMAVGTAAANRNQRRLIAEERAERGDGPQT</sequence>
<name>A0ABW4V3R3_9MICO</name>
<evidence type="ECO:0000256" key="1">
    <source>
        <dbReference type="SAM" id="Phobius"/>
    </source>
</evidence>
<dbReference type="Proteomes" id="UP001597338">
    <property type="component" value="Unassembled WGS sequence"/>
</dbReference>
<keyword evidence="1" id="KW-0812">Transmembrane</keyword>
<gene>
    <name evidence="2" type="ORF">ACFSL2_03020</name>
</gene>
<evidence type="ECO:0000313" key="2">
    <source>
        <dbReference type="EMBL" id="MFD2024474.1"/>
    </source>
</evidence>
<feature type="transmembrane region" description="Helical" evidence="1">
    <location>
        <begin position="72"/>
        <end position="89"/>
    </location>
</feature>
<dbReference type="RefSeq" id="WP_377196415.1">
    <property type="nucleotide sequence ID" value="NZ_JBHUHF010000001.1"/>
</dbReference>
<dbReference type="EMBL" id="JBHUHF010000001">
    <property type="protein sequence ID" value="MFD2024474.1"/>
    <property type="molecule type" value="Genomic_DNA"/>
</dbReference>
<protein>
    <submittedName>
        <fullName evidence="2">Uncharacterized protein</fullName>
    </submittedName>
</protein>
<organism evidence="2 3">
    <name type="scientific">Promicromonospora aerolata</name>
    <dbReference type="NCBI Taxonomy" id="195749"/>
    <lineage>
        <taxon>Bacteria</taxon>
        <taxon>Bacillati</taxon>
        <taxon>Actinomycetota</taxon>
        <taxon>Actinomycetes</taxon>
        <taxon>Micrococcales</taxon>
        <taxon>Promicromonosporaceae</taxon>
        <taxon>Promicromonospora</taxon>
    </lineage>
</organism>
<keyword evidence="1" id="KW-1133">Transmembrane helix</keyword>
<keyword evidence="3" id="KW-1185">Reference proteome</keyword>
<comment type="caution">
    <text evidence="2">The sequence shown here is derived from an EMBL/GenBank/DDBJ whole genome shotgun (WGS) entry which is preliminary data.</text>
</comment>
<proteinExistence type="predicted"/>